<protein>
    <submittedName>
        <fullName evidence="2">Uncharacterized protein</fullName>
    </submittedName>
</protein>
<name>A0AAU7EVC1_9PSED</name>
<organism evidence="2">
    <name type="scientific">Pseudomonas iranensis</name>
    <dbReference type="NCBI Taxonomy" id="2745503"/>
    <lineage>
        <taxon>Bacteria</taxon>
        <taxon>Pseudomonadati</taxon>
        <taxon>Pseudomonadota</taxon>
        <taxon>Gammaproteobacteria</taxon>
        <taxon>Pseudomonadales</taxon>
        <taxon>Pseudomonadaceae</taxon>
        <taxon>Pseudomonas</taxon>
    </lineage>
</organism>
<keyword evidence="1" id="KW-0732">Signal</keyword>
<proteinExistence type="predicted"/>
<accession>A0AAU7EVC1</accession>
<evidence type="ECO:0000256" key="1">
    <source>
        <dbReference type="SAM" id="SignalP"/>
    </source>
</evidence>
<feature type="signal peptide" evidence="1">
    <location>
        <begin position="1"/>
        <end position="20"/>
    </location>
</feature>
<sequence>MNLFKLAPVFCVFFLGGAAAAVPDIGPVSEVGVGRIGDNVARYIKTFNDSCLEVQVISPDKNWEVLSFANFCKFEGKKFGSDFADAGFEDITVQEDGIHMILSVTPLQPTGEQRRRCVVPVVGALIKELSCSEIVK</sequence>
<gene>
    <name evidence="2" type="ORF">ABHN08_23205</name>
</gene>
<feature type="chain" id="PRO_5043717075" evidence="1">
    <location>
        <begin position="21"/>
        <end position="136"/>
    </location>
</feature>
<reference evidence="2" key="1">
    <citation type="submission" date="2024-05" db="EMBL/GenBank/DDBJ databases">
        <title>Draft genome sequence of Pseudomonas iranensis M7D1.</title>
        <authorList>
            <person name="Miller S.L."/>
            <person name="Nsubuga A."/>
            <person name="Lu N."/>
            <person name="King J."/>
            <person name="Shears P."/>
            <person name="Lawson P.A."/>
        </authorList>
    </citation>
    <scope>NUCLEOTIDE SEQUENCE</scope>
    <source>
        <strain evidence="2">M7D1</strain>
    </source>
</reference>
<evidence type="ECO:0000313" key="2">
    <source>
        <dbReference type="EMBL" id="XBL95542.1"/>
    </source>
</evidence>
<dbReference type="AlphaFoldDB" id="A0AAU7EVC1"/>
<dbReference type="EMBL" id="CP157354">
    <property type="protein sequence ID" value="XBL95542.1"/>
    <property type="molecule type" value="Genomic_DNA"/>
</dbReference>